<keyword evidence="2" id="KW-1133">Transmembrane helix</keyword>
<evidence type="ECO:0000256" key="2">
    <source>
        <dbReference type="SAM" id="Phobius"/>
    </source>
</evidence>
<protein>
    <submittedName>
        <fullName evidence="3">Uncharacterized protein</fullName>
    </submittedName>
</protein>
<name>A0A9P9IW67_9PLEO</name>
<dbReference type="OrthoDB" id="5322539at2759"/>
<dbReference type="PANTHER" id="PTHR35041">
    <property type="entry name" value="MEDIATOR OF RNA POLYMERASE II TRANSCRIPTION SUBUNIT 1"/>
    <property type="match status" value="1"/>
</dbReference>
<feature type="transmembrane region" description="Helical" evidence="2">
    <location>
        <begin position="106"/>
        <end position="131"/>
    </location>
</feature>
<feature type="transmembrane region" description="Helical" evidence="2">
    <location>
        <begin position="531"/>
        <end position="557"/>
    </location>
</feature>
<dbReference type="PANTHER" id="PTHR35041:SF6">
    <property type="entry name" value="FORMYLMETHIONINE DEFORMYLASE-LIKE PROTEIN-RELATED"/>
    <property type="match status" value="1"/>
</dbReference>
<keyword evidence="2" id="KW-0472">Membrane</keyword>
<feature type="compositionally biased region" description="Basic and acidic residues" evidence="1">
    <location>
        <begin position="1"/>
        <end position="15"/>
    </location>
</feature>
<keyword evidence="2" id="KW-0812">Transmembrane</keyword>
<evidence type="ECO:0000256" key="1">
    <source>
        <dbReference type="SAM" id="MobiDB-lite"/>
    </source>
</evidence>
<organism evidence="3 4">
    <name type="scientific">Dendryphion nanum</name>
    <dbReference type="NCBI Taxonomy" id="256645"/>
    <lineage>
        <taxon>Eukaryota</taxon>
        <taxon>Fungi</taxon>
        <taxon>Dikarya</taxon>
        <taxon>Ascomycota</taxon>
        <taxon>Pezizomycotina</taxon>
        <taxon>Dothideomycetes</taxon>
        <taxon>Pleosporomycetidae</taxon>
        <taxon>Pleosporales</taxon>
        <taxon>Torulaceae</taxon>
        <taxon>Dendryphion</taxon>
    </lineage>
</organism>
<feature type="compositionally biased region" description="Basic and acidic residues" evidence="1">
    <location>
        <begin position="23"/>
        <end position="36"/>
    </location>
</feature>
<sequence>MTSTVRDMDPLEHHPFMRPRPGAAERSEPSGKDEGKPTITQRTLAPDEPTPYGLSKTGNIHWTVPANMALCTVAGIGMCVGHHIFYQSLHGQHVSVGRMQTWNIQIGTGLAFLAKVFLDASVCTAFVQVLFFWMHRRALRISTLDSLFGVLENTMYFLDPRLWNSAPQLAVIAVIAWLVPICAIVAPSTLTVRPEMTYFMSNISIPTPNWNISVHPQPNICWPPDLGRIAYITGLNAAIIPMAAPEPNSSFSLSFYGPAIKCTRANITLTAALSAAKEPVYNESLWNRYSYIAFAPNSGNLTKDLLTATLDDDRIRDEPASIPLLPEDTARIIFLTASLNSSHLPIGWEVSQCHMFNASYNVSFQYVNNILLQMDVKQHNLNYIGERARIGPTRNQPMCNYEGIMSGFIDLLFGSIPFRFSRNRSAPYKGIMLSSAHMTKVHATALVNTPEMLPRYDYNRNGSDIYPQTNTGLSKYQLVRNLTLAVAAEELFRNVTISLLAGPLKMNSLEATTPTAVKIQRWENVYVYRPLYLFVSYGLAMGFSVLATACGFLALFANRASYWPSFSTIFRISRNSELLYTMQEKDNAGHQPQPKKLARTEVRLSSQQDAGGQAYTSLVIQGRHSSGTTEIVRRGGI</sequence>
<comment type="caution">
    <text evidence="3">The sequence shown here is derived from an EMBL/GenBank/DDBJ whole genome shotgun (WGS) entry which is preliminary data.</text>
</comment>
<gene>
    <name evidence="3" type="ORF">B0J11DRAFT_173445</name>
</gene>
<dbReference type="AlphaFoldDB" id="A0A9P9IW67"/>
<feature type="region of interest" description="Disordered" evidence="1">
    <location>
        <begin position="1"/>
        <end position="52"/>
    </location>
</feature>
<accession>A0A9P9IW67</accession>
<feature type="transmembrane region" description="Helical" evidence="2">
    <location>
        <begin position="170"/>
        <end position="192"/>
    </location>
</feature>
<evidence type="ECO:0000313" key="4">
    <source>
        <dbReference type="Proteomes" id="UP000700596"/>
    </source>
</evidence>
<dbReference type="Proteomes" id="UP000700596">
    <property type="component" value="Unassembled WGS sequence"/>
</dbReference>
<dbReference type="EMBL" id="JAGMWT010000002">
    <property type="protein sequence ID" value="KAH7135872.1"/>
    <property type="molecule type" value="Genomic_DNA"/>
</dbReference>
<feature type="transmembrane region" description="Helical" evidence="2">
    <location>
        <begin position="64"/>
        <end position="86"/>
    </location>
</feature>
<keyword evidence="4" id="KW-1185">Reference proteome</keyword>
<reference evidence="3" key="1">
    <citation type="journal article" date="2021" name="Nat. Commun.">
        <title>Genetic determinants of endophytism in the Arabidopsis root mycobiome.</title>
        <authorList>
            <person name="Mesny F."/>
            <person name="Miyauchi S."/>
            <person name="Thiergart T."/>
            <person name="Pickel B."/>
            <person name="Atanasova L."/>
            <person name="Karlsson M."/>
            <person name="Huettel B."/>
            <person name="Barry K.W."/>
            <person name="Haridas S."/>
            <person name="Chen C."/>
            <person name="Bauer D."/>
            <person name="Andreopoulos W."/>
            <person name="Pangilinan J."/>
            <person name="LaButti K."/>
            <person name="Riley R."/>
            <person name="Lipzen A."/>
            <person name="Clum A."/>
            <person name="Drula E."/>
            <person name="Henrissat B."/>
            <person name="Kohler A."/>
            <person name="Grigoriev I.V."/>
            <person name="Martin F.M."/>
            <person name="Hacquard S."/>
        </authorList>
    </citation>
    <scope>NUCLEOTIDE SEQUENCE</scope>
    <source>
        <strain evidence="3">MPI-CAGE-CH-0243</strain>
    </source>
</reference>
<proteinExistence type="predicted"/>
<evidence type="ECO:0000313" key="3">
    <source>
        <dbReference type="EMBL" id="KAH7135872.1"/>
    </source>
</evidence>